<dbReference type="GO" id="GO:0008081">
    <property type="term" value="F:phosphoric diester hydrolase activity"/>
    <property type="evidence" value="ECO:0007669"/>
    <property type="project" value="InterPro"/>
</dbReference>
<dbReference type="AlphaFoldDB" id="A0A0W0EUB4"/>
<accession>A0A0W0EUB4</accession>
<dbReference type="InterPro" id="IPR017946">
    <property type="entry name" value="PLC-like_Pdiesterase_TIM-brl"/>
</dbReference>
<dbReference type="SUPFAM" id="SSF51695">
    <property type="entry name" value="PLC-like phosphodiesterases"/>
    <property type="match status" value="1"/>
</dbReference>
<gene>
    <name evidence="2" type="ORF">WG66_19808</name>
</gene>
<evidence type="ECO:0000313" key="3">
    <source>
        <dbReference type="Proteomes" id="UP000054988"/>
    </source>
</evidence>
<dbReference type="GO" id="GO:0006629">
    <property type="term" value="P:lipid metabolic process"/>
    <property type="evidence" value="ECO:0007669"/>
    <property type="project" value="InterPro"/>
</dbReference>
<dbReference type="InterPro" id="IPR051057">
    <property type="entry name" value="PI-PLC_domain"/>
</dbReference>
<feature type="chain" id="PRO_5006901151" description="PLC-like phosphodiesterase" evidence="1">
    <location>
        <begin position="22"/>
        <end position="352"/>
    </location>
</feature>
<dbReference type="eggNOG" id="ENOG502RUV2">
    <property type="taxonomic scope" value="Eukaryota"/>
</dbReference>
<dbReference type="PANTHER" id="PTHR13593:SF140">
    <property type="entry name" value="PLC-LIKE PHOSPHODIESTERASE"/>
    <property type="match status" value="1"/>
</dbReference>
<dbReference type="Pfam" id="PF26146">
    <property type="entry name" value="PI-PLC_X"/>
    <property type="match status" value="1"/>
</dbReference>
<evidence type="ECO:0008006" key="4">
    <source>
        <dbReference type="Google" id="ProtNLM"/>
    </source>
</evidence>
<comment type="caution">
    <text evidence="2">The sequence shown here is derived from an EMBL/GenBank/DDBJ whole genome shotgun (WGS) entry which is preliminary data.</text>
</comment>
<dbReference type="Proteomes" id="UP000054988">
    <property type="component" value="Unassembled WGS sequence"/>
</dbReference>
<keyword evidence="1" id="KW-0732">Signal</keyword>
<dbReference type="PANTHER" id="PTHR13593">
    <property type="match status" value="1"/>
</dbReference>
<organism evidence="2 3">
    <name type="scientific">Moniliophthora roreri</name>
    <name type="common">Frosty pod rot fungus</name>
    <name type="synonym">Monilia roreri</name>
    <dbReference type="NCBI Taxonomy" id="221103"/>
    <lineage>
        <taxon>Eukaryota</taxon>
        <taxon>Fungi</taxon>
        <taxon>Dikarya</taxon>
        <taxon>Basidiomycota</taxon>
        <taxon>Agaricomycotina</taxon>
        <taxon>Agaricomycetes</taxon>
        <taxon>Agaricomycetidae</taxon>
        <taxon>Agaricales</taxon>
        <taxon>Marasmiineae</taxon>
        <taxon>Marasmiaceae</taxon>
        <taxon>Moniliophthora</taxon>
    </lineage>
</organism>
<protein>
    <recommendedName>
        <fullName evidence="4">PLC-like phosphodiesterase</fullName>
    </recommendedName>
</protein>
<dbReference type="Gene3D" id="3.20.20.190">
    <property type="entry name" value="Phosphatidylinositol (PI) phosphodiesterase"/>
    <property type="match status" value="1"/>
</dbReference>
<evidence type="ECO:0000313" key="2">
    <source>
        <dbReference type="EMBL" id="KTB27640.1"/>
    </source>
</evidence>
<proteinExistence type="predicted"/>
<feature type="signal peptide" evidence="1">
    <location>
        <begin position="1"/>
        <end position="21"/>
    </location>
</feature>
<evidence type="ECO:0000256" key="1">
    <source>
        <dbReference type="SAM" id="SignalP"/>
    </source>
</evidence>
<dbReference type="EMBL" id="LATX01002528">
    <property type="protein sequence ID" value="KTB27640.1"/>
    <property type="molecule type" value="Genomic_DNA"/>
</dbReference>
<reference evidence="2 3" key="1">
    <citation type="submission" date="2015-12" db="EMBL/GenBank/DDBJ databases">
        <title>Draft genome sequence of Moniliophthora roreri, the causal agent of frosty pod rot of cacao.</title>
        <authorList>
            <person name="Aime M.C."/>
            <person name="Diaz-Valderrama J.R."/>
            <person name="Kijpornyongpan T."/>
            <person name="Phillips-Mora W."/>
        </authorList>
    </citation>
    <scope>NUCLEOTIDE SEQUENCE [LARGE SCALE GENOMIC DNA]</scope>
    <source>
        <strain evidence="2 3">MCA 2952</strain>
    </source>
</reference>
<name>A0A0W0EUB4_MONRR</name>
<sequence length="352" mass="38699">MLAFSVLSLILPLLWTTFVAGWPLLWNRESPSVCNGRPELCRRRYSNITFIGAHNSYAFSEDPLALSRNQRINVSQQLDLGVRLLQAQAHVDDGELHFCHTIFLGCSLLDGGTVEDYLKIVKSFLDAHPTEVLTLIFTNPEEQSVKDVWEPIFDKVGLDSMAFVPDNVPLRYDEWPTLGEMINAGKRLVVFLDSGANTTEVPFILPQFEMVTVIALLLGLTHEAVQRPLLPMDHLYMINHSLNTNVFPIPGGAGVIVPNVFEAETTNGVKSIMDNVRGCAPFAMDKNPNFILLDWVDEGEAFLAADQLNGFTSPSQSAPATGGETNNAPARSRHGPWLAILTLGFGVLALGS</sequence>